<comment type="caution">
    <text evidence="2">The sequence shown here is derived from an EMBL/GenBank/DDBJ whole genome shotgun (WGS) entry which is preliminary data.</text>
</comment>
<evidence type="ECO:0000313" key="3">
    <source>
        <dbReference type="Proteomes" id="UP000743899"/>
    </source>
</evidence>
<dbReference type="RefSeq" id="WP_161919498.1">
    <property type="nucleotide sequence ID" value="NZ_JAACYS010000006.1"/>
</dbReference>
<sequence length="231" mass="25716">MKILAIDTSTNVLGVGIVNHEKVIGEYITNIKRNHSTRVLPVIDFLLKDCGIDKSEIGKIVVANGPGSYTGLRIGVTIGKTLAWTLKVPIVGVSSLKLMAASGRYFPGLISPIMDARRGNVFTGLYKYEDQKLMLVEEDKHRSAEEWGYRLKEYNQPVLFVGDDSNIHKETFTNILLNNAQFAPSSLNTAKPGELGLLGKDLDGEEAHLFKPNYLRLTEAEAKWRDENREV</sequence>
<dbReference type="SUPFAM" id="SSF53067">
    <property type="entry name" value="Actin-like ATPase domain"/>
    <property type="match status" value="2"/>
</dbReference>
<dbReference type="EMBL" id="JAACYS010000006">
    <property type="protein sequence ID" value="NCU16663.1"/>
    <property type="molecule type" value="Genomic_DNA"/>
</dbReference>
<dbReference type="Pfam" id="PF00814">
    <property type="entry name" value="TsaD"/>
    <property type="match status" value="1"/>
</dbReference>
<dbReference type="InterPro" id="IPR043129">
    <property type="entry name" value="ATPase_NBD"/>
</dbReference>
<keyword evidence="3" id="KW-1185">Reference proteome</keyword>
<evidence type="ECO:0000313" key="2">
    <source>
        <dbReference type="EMBL" id="NCU16663.1"/>
    </source>
</evidence>
<organism evidence="2 3">
    <name type="scientific">Pallidibacillus pasinlerensis</name>
    <dbReference type="NCBI Taxonomy" id="2703818"/>
    <lineage>
        <taxon>Bacteria</taxon>
        <taxon>Bacillati</taxon>
        <taxon>Bacillota</taxon>
        <taxon>Bacilli</taxon>
        <taxon>Bacillales</taxon>
        <taxon>Bacillaceae</taxon>
        <taxon>Pallidibacillus</taxon>
    </lineage>
</organism>
<protein>
    <submittedName>
        <fullName evidence="2">tRNA (Adenosine(37)-N6)-threonylcarbamoyltransferase complex dimerization subunit type 1 TsaB</fullName>
    </submittedName>
</protein>
<dbReference type="PANTHER" id="PTHR11735:SF11">
    <property type="entry name" value="TRNA THREONYLCARBAMOYLADENOSINE BIOSYNTHESIS PROTEIN TSAB"/>
    <property type="match status" value="1"/>
</dbReference>
<accession>A0ABW9ZZS8</accession>
<dbReference type="Proteomes" id="UP000743899">
    <property type="component" value="Unassembled WGS sequence"/>
</dbReference>
<dbReference type="Gene3D" id="3.30.420.40">
    <property type="match status" value="2"/>
</dbReference>
<feature type="domain" description="Gcp-like" evidence="1">
    <location>
        <begin position="24"/>
        <end position="224"/>
    </location>
</feature>
<dbReference type="CDD" id="cd24032">
    <property type="entry name" value="ASKHA_NBD_TsaB"/>
    <property type="match status" value="1"/>
</dbReference>
<dbReference type="NCBIfam" id="TIGR03725">
    <property type="entry name" value="T6A_YeaZ"/>
    <property type="match status" value="1"/>
</dbReference>
<dbReference type="PANTHER" id="PTHR11735">
    <property type="entry name" value="TRNA N6-ADENOSINE THREONYLCARBAMOYLTRANSFERASE"/>
    <property type="match status" value="1"/>
</dbReference>
<gene>
    <name evidence="2" type="primary">tsaB</name>
    <name evidence="2" type="ORF">GW534_02590</name>
</gene>
<dbReference type="InterPro" id="IPR000905">
    <property type="entry name" value="Gcp-like_dom"/>
</dbReference>
<dbReference type="InterPro" id="IPR022496">
    <property type="entry name" value="T6A_TsaB"/>
</dbReference>
<name>A0ABW9ZZS8_9BACI</name>
<proteinExistence type="predicted"/>
<evidence type="ECO:0000259" key="1">
    <source>
        <dbReference type="Pfam" id="PF00814"/>
    </source>
</evidence>
<reference evidence="2 3" key="1">
    <citation type="submission" date="2020-01" db="EMBL/GenBank/DDBJ databases">
        <title>A novel Bacillus sp. from Pasinler.</title>
        <authorList>
            <person name="Adiguzel A."/>
            <person name="Ay H."/>
            <person name="Baltaci M.O."/>
        </authorList>
    </citation>
    <scope>NUCLEOTIDE SEQUENCE [LARGE SCALE GENOMIC DNA]</scope>
    <source>
        <strain evidence="2 3">P1</strain>
    </source>
</reference>